<dbReference type="Gene3D" id="3.10.580.10">
    <property type="entry name" value="CBS-domain"/>
    <property type="match status" value="1"/>
</dbReference>
<evidence type="ECO:0000256" key="1">
    <source>
        <dbReference type="ARBA" id="ARBA00023122"/>
    </source>
</evidence>
<dbReference type="RefSeq" id="WP_341868702.1">
    <property type="nucleotide sequence ID" value="NZ_MUBM01000170.1"/>
</dbReference>
<dbReference type="PANTHER" id="PTHR43080">
    <property type="entry name" value="CBS DOMAIN-CONTAINING PROTEIN CBSX3, MITOCHONDRIAL"/>
    <property type="match status" value="1"/>
</dbReference>
<feature type="domain" description="CBS" evidence="3">
    <location>
        <begin position="59"/>
        <end position="114"/>
    </location>
</feature>
<comment type="caution">
    <text evidence="4">The sequence shown here is derived from an EMBL/GenBank/DDBJ whole genome shotgun (WGS) entry which is preliminary data.</text>
</comment>
<dbReference type="InterPro" id="IPR046342">
    <property type="entry name" value="CBS_dom_sf"/>
</dbReference>
<dbReference type="SMART" id="SM00116">
    <property type="entry name" value="CBS"/>
    <property type="match status" value="2"/>
</dbReference>
<accession>A0ABV1W5N5</accession>
<feature type="domain" description="CBS" evidence="3">
    <location>
        <begin position="1"/>
        <end position="50"/>
    </location>
</feature>
<dbReference type="PROSITE" id="PS51371">
    <property type="entry name" value="CBS"/>
    <property type="match status" value="2"/>
</dbReference>
<protein>
    <submittedName>
        <fullName evidence="4">CBS domain-containing protein</fullName>
    </submittedName>
</protein>
<proteinExistence type="predicted"/>
<dbReference type="SUPFAM" id="SSF54631">
    <property type="entry name" value="CBS-domain pair"/>
    <property type="match status" value="1"/>
</dbReference>
<evidence type="ECO:0000313" key="5">
    <source>
        <dbReference type="Proteomes" id="UP001458415"/>
    </source>
</evidence>
<dbReference type="PANTHER" id="PTHR43080:SF2">
    <property type="entry name" value="CBS DOMAIN-CONTAINING PROTEIN"/>
    <property type="match status" value="1"/>
</dbReference>
<dbReference type="InterPro" id="IPR051257">
    <property type="entry name" value="Diverse_CBS-Domain"/>
</dbReference>
<evidence type="ECO:0000256" key="2">
    <source>
        <dbReference type="PROSITE-ProRule" id="PRU00703"/>
    </source>
</evidence>
<dbReference type="EMBL" id="JBEPCU010000380">
    <property type="protein sequence ID" value="MER6979496.1"/>
    <property type="molecule type" value="Genomic_DNA"/>
</dbReference>
<dbReference type="Pfam" id="PF00571">
    <property type="entry name" value="CBS"/>
    <property type="match status" value="2"/>
</dbReference>
<evidence type="ECO:0000259" key="3">
    <source>
        <dbReference type="PROSITE" id="PS51371"/>
    </source>
</evidence>
<dbReference type="InterPro" id="IPR000644">
    <property type="entry name" value="CBS_dom"/>
</dbReference>
<organism evidence="4 5">
    <name type="scientific">Streptomyces carpinensis</name>
    <dbReference type="NCBI Taxonomy" id="66369"/>
    <lineage>
        <taxon>Bacteria</taxon>
        <taxon>Bacillati</taxon>
        <taxon>Actinomycetota</taxon>
        <taxon>Actinomycetes</taxon>
        <taxon>Kitasatosporales</taxon>
        <taxon>Streptomycetaceae</taxon>
        <taxon>Streptomyces</taxon>
    </lineage>
</organism>
<sequence>MGPSTSVQKVATVMRDENIGAVLVVDNGRLRGLVTDQELTVCIFADGSDGASRTVAEACSGELVTVAPDDDVDQAVQLMRSKALSRLPVVDNGRRVGVIALSDLALERDIDSALGPQGRDPHA</sequence>
<name>A0ABV1W5N5_9ACTN</name>
<dbReference type="Proteomes" id="UP001458415">
    <property type="component" value="Unassembled WGS sequence"/>
</dbReference>
<keyword evidence="5" id="KW-1185">Reference proteome</keyword>
<reference evidence="4 5" key="1">
    <citation type="submission" date="2024-06" db="EMBL/GenBank/DDBJ databases">
        <title>The Natural Products Discovery Center: Release of the First 8490 Sequenced Strains for Exploring Actinobacteria Biosynthetic Diversity.</title>
        <authorList>
            <person name="Kalkreuter E."/>
            <person name="Kautsar S.A."/>
            <person name="Yang D."/>
            <person name="Bader C.D."/>
            <person name="Teijaro C.N."/>
            <person name="Fluegel L."/>
            <person name="Davis C.M."/>
            <person name="Simpson J.R."/>
            <person name="Lauterbach L."/>
            <person name="Steele A.D."/>
            <person name="Gui C."/>
            <person name="Meng S."/>
            <person name="Li G."/>
            <person name="Viehrig K."/>
            <person name="Ye F."/>
            <person name="Su P."/>
            <person name="Kiefer A.F."/>
            <person name="Nichols A."/>
            <person name="Cepeda A.J."/>
            <person name="Yan W."/>
            <person name="Fan B."/>
            <person name="Jiang Y."/>
            <person name="Adhikari A."/>
            <person name="Zheng C.-J."/>
            <person name="Schuster L."/>
            <person name="Cowan T.M."/>
            <person name="Smanski M.J."/>
            <person name="Chevrette M.G."/>
            <person name="De Carvalho L.P.S."/>
            <person name="Shen B."/>
        </authorList>
    </citation>
    <scope>NUCLEOTIDE SEQUENCE [LARGE SCALE GENOMIC DNA]</scope>
    <source>
        <strain evidence="4 5">NPDC000634</strain>
    </source>
</reference>
<evidence type="ECO:0000313" key="4">
    <source>
        <dbReference type="EMBL" id="MER6979496.1"/>
    </source>
</evidence>
<keyword evidence="1 2" id="KW-0129">CBS domain</keyword>
<gene>
    <name evidence="4" type="ORF">ABT317_21565</name>
</gene>